<reference evidence="7 8" key="1">
    <citation type="submission" date="2020-02" db="EMBL/GenBank/DDBJ databases">
        <title>complete genome sequence of Rhodobacteraceae bacterium.</title>
        <authorList>
            <person name="Park J."/>
            <person name="Kim Y.-S."/>
            <person name="Kim K.-H."/>
        </authorList>
    </citation>
    <scope>NUCLEOTIDE SEQUENCE [LARGE SCALE GENOMIC DNA]</scope>
    <source>
        <strain evidence="7 8">RR4-56</strain>
    </source>
</reference>
<feature type="transmembrane region" description="Helical" evidence="6">
    <location>
        <begin position="191"/>
        <end position="208"/>
    </location>
</feature>
<dbReference type="InterPro" id="IPR001123">
    <property type="entry name" value="LeuE-type"/>
</dbReference>
<proteinExistence type="predicted"/>
<dbReference type="PANTHER" id="PTHR30086:SF20">
    <property type="entry name" value="ARGININE EXPORTER PROTEIN ARGO-RELATED"/>
    <property type="match status" value="1"/>
</dbReference>
<feature type="transmembrane region" description="Helical" evidence="6">
    <location>
        <begin position="41"/>
        <end position="66"/>
    </location>
</feature>
<keyword evidence="4 6" id="KW-1133">Transmembrane helix</keyword>
<evidence type="ECO:0000256" key="4">
    <source>
        <dbReference type="ARBA" id="ARBA00022989"/>
    </source>
</evidence>
<keyword evidence="8" id="KW-1185">Reference proteome</keyword>
<evidence type="ECO:0000256" key="1">
    <source>
        <dbReference type="ARBA" id="ARBA00004651"/>
    </source>
</evidence>
<evidence type="ECO:0000313" key="8">
    <source>
        <dbReference type="Proteomes" id="UP000503336"/>
    </source>
</evidence>
<dbReference type="Proteomes" id="UP000503336">
    <property type="component" value="Chromosome"/>
</dbReference>
<evidence type="ECO:0000313" key="7">
    <source>
        <dbReference type="EMBL" id="QIE56902.1"/>
    </source>
</evidence>
<keyword evidence="5 6" id="KW-0472">Membrane</keyword>
<name>A0A7L5BYT8_9RHOB</name>
<gene>
    <name evidence="7" type="ORF">G5B40_16535</name>
</gene>
<organism evidence="7 8">
    <name type="scientific">Pikeienuella piscinae</name>
    <dbReference type="NCBI Taxonomy" id="2748098"/>
    <lineage>
        <taxon>Bacteria</taxon>
        <taxon>Pseudomonadati</taxon>
        <taxon>Pseudomonadota</taxon>
        <taxon>Alphaproteobacteria</taxon>
        <taxon>Rhodobacterales</taxon>
        <taxon>Paracoccaceae</taxon>
        <taxon>Pikeienuella</taxon>
    </lineage>
</organism>
<dbReference type="KEGG" id="hdh:G5B40_16535"/>
<sequence length="209" mass="21874">MPSLETMVVVALAGLALSASPGPSMLYVLSRSVGQSRAAGLASAIGLGLGGVLLAVIAALGLAAVFQQSTTAYQAMTVVGAGYLIYLGIRMILEREASQNGEVRIGPVEKRSYARIIWQGILVEVLNPKTILFFMAFIPPFVETSKGDIALQMLVLGVLVPLTAVPSDLIVAFVGGSLAQTVQGNRLIRRGLSWLGGIFLIGIGVSLFF</sequence>
<keyword evidence="3 6" id="KW-0812">Transmembrane</keyword>
<dbReference type="PIRSF" id="PIRSF006324">
    <property type="entry name" value="LeuE"/>
    <property type="match status" value="1"/>
</dbReference>
<dbReference type="PANTHER" id="PTHR30086">
    <property type="entry name" value="ARGININE EXPORTER PROTEIN ARGO"/>
    <property type="match status" value="1"/>
</dbReference>
<evidence type="ECO:0000256" key="2">
    <source>
        <dbReference type="ARBA" id="ARBA00022475"/>
    </source>
</evidence>
<evidence type="ECO:0000256" key="5">
    <source>
        <dbReference type="ARBA" id="ARBA00023136"/>
    </source>
</evidence>
<keyword evidence="2" id="KW-1003">Cell membrane</keyword>
<dbReference type="GO" id="GO:0015171">
    <property type="term" value="F:amino acid transmembrane transporter activity"/>
    <property type="evidence" value="ECO:0007669"/>
    <property type="project" value="TreeGrafter"/>
</dbReference>
<evidence type="ECO:0000256" key="3">
    <source>
        <dbReference type="ARBA" id="ARBA00022692"/>
    </source>
</evidence>
<accession>A0A7L5BYT8</accession>
<comment type="subcellular location">
    <subcellularLocation>
        <location evidence="1">Cell membrane</location>
        <topology evidence="1">Multi-pass membrane protein</topology>
    </subcellularLocation>
</comment>
<dbReference type="EMBL" id="CP049056">
    <property type="protein sequence ID" value="QIE56902.1"/>
    <property type="molecule type" value="Genomic_DNA"/>
</dbReference>
<dbReference type="GO" id="GO:0005886">
    <property type="term" value="C:plasma membrane"/>
    <property type="evidence" value="ECO:0007669"/>
    <property type="project" value="UniProtKB-SubCell"/>
</dbReference>
<evidence type="ECO:0000256" key="6">
    <source>
        <dbReference type="SAM" id="Phobius"/>
    </source>
</evidence>
<feature type="transmembrane region" description="Helical" evidence="6">
    <location>
        <begin position="150"/>
        <end position="179"/>
    </location>
</feature>
<feature type="transmembrane region" description="Helical" evidence="6">
    <location>
        <begin position="6"/>
        <end position="29"/>
    </location>
</feature>
<dbReference type="AlphaFoldDB" id="A0A7L5BYT8"/>
<dbReference type="RefSeq" id="WP_165100838.1">
    <property type="nucleotide sequence ID" value="NZ_CP049056.1"/>
</dbReference>
<dbReference type="Pfam" id="PF01810">
    <property type="entry name" value="LysE"/>
    <property type="match status" value="1"/>
</dbReference>
<feature type="transmembrane region" description="Helical" evidence="6">
    <location>
        <begin position="113"/>
        <end position="138"/>
    </location>
</feature>
<protein>
    <submittedName>
        <fullName evidence="7">LysE family translocator</fullName>
    </submittedName>
</protein>